<dbReference type="EMBL" id="NPIB01000004">
    <property type="protein sequence ID" value="PLC58772.1"/>
    <property type="molecule type" value="Genomic_DNA"/>
</dbReference>
<evidence type="ECO:0000313" key="3">
    <source>
        <dbReference type="Proteomes" id="UP000234420"/>
    </source>
</evidence>
<accession>A0A2N4UUS8</accession>
<dbReference type="AlphaFoldDB" id="A0A2N4UUS8"/>
<keyword evidence="1" id="KW-0732">Signal</keyword>
<dbReference type="PROSITE" id="PS51257">
    <property type="entry name" value="PROKAR_LIPOPROTEIN"/>
    <property type="match status" value="1"/>
</dbReference>
<protein>
    <recommendedName>
        <fullName evidence="4">Capsular biosynthesis protein</fullName>
    </recommendedName>
</protein>
<comment type="caution">
    <text evidence="2">The sequence shown here is derived from an EMBL/GenBank/DDBJ whole genome shotgun (WGS) entry which is preliminary data.</text>
</comment>
<proteinExistence type="predicted"/>
<evidence type="ECO:0008006" key="4">
    <source>
        <dbReference type="Google" id="ProtNLM"/>
    </source>
</evidence>
<name>A0A2N4UUS8_9GAMM</name>
<feature type="chain" id="PRO_5014756005" description="Capsular biosynthesis protein" evidence="1">
    <location>
        <begin position="28"/>
        <end position="440"/>
    </location>
</feature>
<sequence length="440" mass="51417">MCLFKMNNIYLLLVGCTCATYSLAVSADSTFQESNHIDPFLGLTFSSSVNTEYGFDDNVFNQHDDHIIGSDFYFLNPSISIVGKRNTKDFGFYYSGNYRKYNNDVLSYRGESDQNYKDHNLMGVFTWELGFRHHLELLANYDIGHEALGTGVTNGFYFSDENPSKKYATFDLFNITSPIQKINKKVNIKYIYGAKDAKGNIVFDLSQDRLDYDILSSYTSAFNTYLNDENMTETDANVTFKHQYTDRTRFDYKLIYKNYNYKDNQRDNDDFIIAFSFISQITGKSKIEATVSKVQKKMQGDDFYSINWNVSYKLQPTDYSTLFVKSKSEVKEPENTGDFIQSFENSITWKHQFLGHITSSLSYKHISDKYQIRERTDRYDNVVFNLHYLFRPKIEFIFDYQYALFHTNNSTDPVFINGENYERRLGYEKNQFGLSVKVAI</sequence>
<evidence type="ECO:0000256" key="1">
    <source>
        <dbReference type="SAM" id="SignalP"/>
    </source>
</evidence>
<dbReference type="Proteomes" id="UP000234420">
    <property type="component" value="Unassembled WGS sequence"/>
</dbReference>
<reference evidence="2 3" key="1">
    <citation type="journal article" date="2018" name="Syst. Appl. Microbiol.">
        <title>Photobacterium carnosum sp. nov., isolated from spoiled modified atmosphere packaged poultry meat.</title>
        <authorList>
            <person name="Hilgarth M."/>
            <person name="Fuertes S."/>
            <person name="Ehrmann M."/>
            <person name="Vogel R.F."/>
        </authorList>
    </citation>
    <scope>NUCLEOTIDE SEQUENCE [LARGE SCALE GENOMIC DNA]</scope>
    <source>
        <strain evidence="2 3">TMW 2.2021</strain>
    </source>
</reference>
<evidence type="ECO:0000313" key="2">
    <source>
        <dbReference type="EMBL" id="PLC58772.1"/>
    </source>
</evidence>
<feature type="signal peptide" evidence="1">
    <location>
        <begin position="1"/>
        <end position="27"/>
    </location>
</feature>
<gene>
    <name evidence="2" type="ORF">CIK00_05100</name>
</gene>
<keyword evidence="3" id="KW-1185">Reference proteome</keyword>
<organism evidence="2 3">
    <name type="scientific">Photobacterium carnosum</name>
    <dbReference type="NCBI Taxonomy" id="2023717"/>
    <lineage>
        <taxon>Bacteria</taxon>
        <taxon>Pseudomonadati</taxon>
        <taxon>Pseudomonadota</taxon>
        <taxon>Gammaproteobacteria</taxon>
        <taxon>Vibrionales</taxon>
        <taxon>Vibrionaceae</taxon>
        <taxon>Photobacterium</taxon>
    </lineage>
</organism>